<dbReference type="GO" id="GO:0008270">
    <property type="term" value="F:zinc ion binding"/>
    <property type="evidence" value="ECO:0007669"/>
    <property type="project" value="UniProtKB-KW"/>
</dbReference>
<gene>
    <name evidence="6" type="ORF">JJB97_16590</name>
</gene>
<keyword evidence="1" id="KW-0479">Metal-binding</keyword>
<dbReference type="Proteomes" id="UP000659047">
    <property type="component" value="Unassembled WGS sequence"/>
</dbReference>
<keyword evidence="2" id="KW-0863">Zinc-finger</keyword>
<dbReference type="PROSITE" id="PS51128">
    <property type="entry name" value="ZF_DKSA_2"/>
    <property type="match status" value="1"/>
</dbReference>
<dbReference type="SUPFAM" id="SSF57716">
    <property type="entry name" value="Glucocorticoid receptor-like (DNA-binding domain)"/>
    <property type="match status" value="1"/>
</dbReference>
<evidence type="ECO:0000313" key="6">
    <source>
        <dbReference type="EMBL" id="MBK4716918.1"/>
    </source>
</evidence>
<evidence type="ECO:0000313" key="7">
    <source>
        <dbReference type="Proteomes" id="UP000659047"/>
    </source>
</evidence>
<dbReference type="InterPro" id="IPR000962">
    <property type="entry name" value="Znf_DskA_TraR"/>
</dbReference>
<dbReference type="EMBL" id="JAEPBH010000062">
    <property type="protein sequence ID" value="MBK4716918.1"/>
    <property type="molecule type" value="Genomic_DNA"/>
</dbReference>
<accession>A0A8K0V4I6</accession>
<evidence type="ECO:0000256" key="1">
    <source>
        <dbReference type="ARBA" id="ARBA00022723"/>
    </source>
</evidence>
<feature type="domain" description="Zinc finger DksA/TraR C4-type" evidence="5">
    <location>
        <begin position="37"/>
        <end position="68"/>
    </location>
</feature>
<evidence type="ECO:0000256" key="2">
    <source>
        <dbReference type="ARBA" id="ARBA00022771"/>
    </source>
</evidence>
<dbReference type="PANTHER" id="PTHR38777:SF1">
    <property type="entry name" value="DNAK SUPPRESSOR PROTEIN"/>
    <property type="match status" value="1"/>
</dbReference>
<dbReference type="PANTHER" id="PTHR38777">
    <property type="entry name" value="FELS-2 PROPHAGE PROTEIN"/>
    <property type="match status" value="1"/>
</dbReference>
<reference evidence="6" key="1">
    <citation type="submission" date="2021-01" db="EMBL/GenBank/DDBJ databases">
        <title>Intestinitalea alba gen. nov., sp. nov., a novel genus of the family Enterobacteriaceae, isolated from the gut of the plastic-eating mealworm Tenebrio molitor L.</title>
        <authorList>
            <person name="Yang Y."/>
        </authorList>
    </citation>
    <scope>NUCLEOTIDE SEQUENCE</scope>
    <source>
        <strain evidence="6">BIT-L3</strain>
    </source>
</reference>
<organism evidence="6 7">
    <name type="scientific">Tenebrionibacter intestinalis</name>
    <dbReference type="NCBI Taxonomy" id="2799638"/>
    <lineage>
        <taxon>Bacteria</taxon>
        <taxon>Pseudomonadati</taxon>
        <taxon>Pseudomonadota</taxon>
        <taxon>Gammaproteobacteria</taxon>
        <taxon>Enterobacterales</taxon>
        <taxon>Enterobacteriaceae</taxon>
        <taxon>Tenebrionibacter/Tenebrionicola group</taxon>
        <taxon>Tenebrionibacter</taxon>
    </lineage>
</organism>
<protein>
    <submittedName>
        <fullName evidence="6">DksA/TraR family C4-type zinc finger protein</fullName>
    </submittedName>
</protein>
<feature type="zinc finger region" description="dksA C4-type" evidence="4">
    <location>
        <begin position="40"/>
        <end position="64"/>
    </location>
</feature>
<dbReference type="NCBIfam" id="NF008243">
    <property type="entry name" value="PRK11019.1"/>
    <property type="match status" value="1"/>
</dbReference>
<keyword evidence="3" id="KW-0862">Zinc</keyword>
<evidence type="ECO:0000259" key="5">
    <source>
        <dbReference type="Pfam" id="PF01258"/>
    </source>
</evidence>
<dbReference type="AlphaFoldDB" id="A0A8K0V4I6"/>
<dbReference type="InterPro" id="IPR020460">
    <property type="entry name" value="Znf_C4-type_bac"/>
</dbReference>
<dbReference type="RefSeq" id="WP_238715178.1">
    <property type="nucleotide sequence ID" value="NZ_JAEPBH010000062.1"/>
</dbReference>
<dbReference type="Pfam" id="PF01258">
    <property type="entry name" value="zf-dskA_traR"/>
    <property type="match status" value="1"/>
</dbReference>
<comment type="caution">
    <text evidence="6">The sequence shown here is derived from an EMBL/GenBank/DDBJ whole genome shotgun (WGS) entry which is preliminary data.</text>
</comment>
<dbReference type="Gene3D" id="1.20.120.910">
    <property type="entry name" value="DksA, coiled-coil domain"/>
    <property type="match status" value="1"/>
</dbReference>
<dbReference type="InterPro" id="IPR020458">
    <property type="entry name" value="Znf_DskA_TraR_CS"/>
</dbReference>
<name>A0A8K0V4I6_9ENTR</name>
<dbReference type="PROSITE" id="PS01102">
    <property type="entry name" value="ZF_DKSA_1"/>
    <property type="match status" value="1"/>
</dbReference>
<dbReference type="GO" id="GO:1900378">
    <property type="term" value="P:positive regulation of secondary metabolite biosynthetic process"/>
    <property type="evidence" value="ECO:0007669"/>
    <property type="project" value="TreeGrafter"/>
</dbReference>
<sequence length="89" mass="9777">MASGWAGDSAVQEQIESTVQDAVDRARGALPQGGESLHYCDECGEPIPKARRAAIPGVRLCIVCQQKEDERQKIFSGYNRRGSKDSQLR</sequence>
<dbReference type="PRINTS" id="PR00618">
    <property type="entry name" value="DKSAZNFINGER"/>
</dbReference>
<keyword evidence="7" id="KW-1185">Reference proteome</keyword>
<evidence type="ECO:0000256" key="3">
    <source>
        <dbReference type="ARBA" id="ARBA00022833"/>
    </source>
</evidence>
<proteinExistence type="predicted"/>
<evidence type="ECO:0000256" key="4">
    <source>
        <dbReference type="PROSITE-ProRule" id="PRU00510"/>
    </source>
</evidence>